<proteinExistence type="predicted"/>
<protein>
    <submittedName>
        <fullName evidence="2">Lytic murein transglycosylase</fullName>
    </submittedName>
</protein>
<organism evidence="2 3">
    <name type="scientific">Phyllobacterium phragmitis</name>
    <dbReference type="NCBI Taxonomy" id="2670329"/>
    <lineage>
        <taxon>Bacteria</taxon>
        <taxon>Pseudomonadati</taxon>
        <taxon>Pseudomonadota</taxon>
        <taxon>Alphaproteobacteria</taxon>
        <taxon>Hyphomicrobiales</taxon>
        <taxon>Phyllobacteriaceae</taxon>
        <taxon>Phyllobacterium</taxon>
    </lineage>
</organism>
<reference evidence="2 3" key="1">
    <citation type="submission" date="2018-02" db="EMBL/GenBank/DDBJ databases">
        <title>The draft genome of Phyllobacterium sp. 1N-3.</title>
        <authorList>
            <person name="Liu L."/>
            <person name="Li L."/>
            <person name="Zhang X."/>
            <person name="Wang T."/>
            <person name="Liang L."/>
        </authorList>
    </citation>
    <scope>NUCLEOTIDE SEQUENCE [LARGE SCALE GENOMIC DNA]</scope>
    <source>
        <strain evidence="2 3">1N-3</strain>
    </source>
</reference>
<name>A0A2S9IRX7_9HYPH</name>
<comment type="caution">
    <text evidence="2">The sequence shown here is derived from an EMBL/GenBank/DDBJ whole genome shotgun (WGS) entry which is preliminary data.</text>
</comment>
<dbReference type="Proteomes" id="UP000239434">
    <property type="component" value="Unassembled WGS sequence"/>
</dbReference>
<evidence type="ECO:0000313" key="3">
    <source>
        <dbReference type="Proteomes" id="UP000239434"/>
    </source>
</evidence>
<evidence type="ECO:0000313" key="2">
    <source>
        <dbReference type="EMBL" id="PRD43284.1"/>
    </source>
</evidence>
<dbReference type="AlphaFoldDB" id="A0A2S9IRX7"/>
<keyword evidence="3" id="KW-1185">Reference proteome</keyword>
<evidence type="ECO:0000256" key="1">
    <source>
        <dbReference type="SAM" id="MobiDB-lite"/>
    </source>
</evidence>
<accession>A0A2S9IRX7</accession>
<gene>
    <name evidence="2" type="ORF">C5748_11210</name>
</gene>
<dbReference type="EMBL" id="PVBR01000007">
    <property type="protein sequence ID" value="PRD43284.1"/>
    <property type="molecule type" value="Genomic_DNA"/>
</dbReference>
<sequence>MLAAFRRVTPLCPAGHLPHKGGDYTFMGVRHQSPTLQNERRAPCQPISPLVGEMAGRPEGGVSAAFPLKPGRL</sequence>
<feature type="region of interest" description="Disordered" evidence="1">
    <location>
        <begin position="33"/>
        <end position="73"/>
    </location>
</feature>